<gene>
    <name evidence="2" type="ORF">DI533_20040</name>
</gene>
<protein>
    <recommendedName>
        <fullName evidence="4">2TM domain-containing protein</fullName>
    </recommendedName>
</protein>
<accession>A0A2W5TWJ1</accession>
<keyword evidence="1" id="KW-0812">Transmembrane</keyword>
<dbReference type="EMBL" id="QFQS01000009">
    <property type="protein sequence ID" value="PZQ95143.1"/>
    <property type="molecule type" value="Genomic_DNA"/>
</dbReference>
<sequence>MTRKSYTRKEERAFARHVSIHRVMRLWQAVLALGGIAGAVWSGSWHWLFWAGVAAWAFNKAVPPDDDLDRIM</sequence>
<dbReference type="AlphaFoldDB" id="A0A2W5TWJ1"/>
<evidence type="ECO:0000256" key="1">
    <source>
        <dbReference type="SAM" id="Phobius"/>
    </source>
</evidence>
<dbReference type="Proteomes" id="UP000248975">
    <property type="component" value="Unassembled WGS sequence"/>
</dbReference>
<feature type="transmembrane region" description="Helical" evidence="1">
    <location>
        <begin position="26"/>
        <end position="48"/>
    </location>
</feature>
<evidence type="ECO:0008006" key="4">
    <source>
        <dbReference type="Google" id="ProtNLM"/>
    </source>
</evidence>
<evidence type="ECO:0000313" key="2">
    <source>
        <dbReference type="EMBL" id="PZQ95143.1"/>
    </source>
</evidence>
<name>A0A2W5TWJ1_CERSP</name>
<reference evidence="2 3" key="1">
    <citation type="submission" date="2017-08" db="EMBL/GenBank/DDBJ databases">
        <title>Infants hospitalized years apart are colonized by the same room-sourced microbial strains.</title>
        <authorList>
            <person name="Brooks B."/>
            <person name="Olm M.R."/>
            <person name="Firek B.A."/>
            <person name="Baker R."/>
            <person name="Thomas B.C."/>
            <person name="Morowitz M.J."/>
            <person name="Banfield J.F."/>
        </authorList>
    </citation>
    <scope>NUCLEOTIDE SEQUENCE [LARGE SCALE GENOMIC DNA]</scope>
    <source>
        <strain evidence="2">S2_003_000_R2_11</strain>
    </source>
</reference>
<keyword evidence="1" id="KW-0472">Membrane</keyword>
<proteinExistence type="predicted"/>
<comment type="caution">
    <text evidence="2">The sequence shown here is derived from an EMBL/GenBank/DDBJ whole genome shotgun (WGS) entry which is preliminary data.</text>
</comment>
<keyword evidence="1" id="KW-1133">Transmembrane helix</keyword>
<organism evidence="2 3">
    <name type="scientific">Cereibacter sphaeroides</name>
    <name type="common">Rhodobacter sphaeroides</name>
    <dbReference type="NCBI Taxonomy" id="1063"/>
    <lineage>
        <taxon>Bacteria</taxon>
        <taxon>Pseudomonadati</taxon>
        <taxon>Pseudomonadota</taxon>
        <taxon>Alphaproteobacteria</taxon>
        <taxon>Rhodobacterales</taxon>
        <taxon>Paracoccaceae</taxon>
        <taxon>Cereibacter</taxon>
    </lineage>
</organism>
<evidence type="ECO:0000313" key="3">
    <source>
        <dbReference type="Proteomes" id="UP000248975"/>
    </source>
</evidence>